<dbReference type="OrthoDB" id="428974at2759"/>
<dbReference type="Pfam" id="PF12697">
    <property type="entry name" value="Abhydrolase_6"/>
    <property type="match status" value="1"/>
</dbReference>
<dbReference type="GO" id="GO:0006654">
    <property type="term" value="P:phosphatidic acid biosynthetic process"/>
    <property type="evidence" value="ECO:0000318"/>
    <property type="project" value="GO_Central"/>
</dbReference>
<keyword evidence="6" id="KW-1185">Reference proteome</keyword>
<dbReference type="InterPro" id="IPR029058">
    <property type="entry name" value="AB_hydrolase_fold"/>
</dbReference>
<evidence type="ECO:0000256" key="1">
    <source>
        <dbReference type="ARBA" id="ARBA00022801"/>
    </source>
</evidence>
<dbReference type="Proteomes" id="UP000001593">
    <property type="component" value="Unassembled WGS sequence"/>
</dbReference>
<dbReference type="InParanoid" id="A7SGB6"/>
<dbReference type="OMA" id="IIRYARH"/>
<dbReference type="eggNOG" id="KOG2382">
    <property type="taxonomic scope" value="Eukaryota"/>
</dbReference>
<dbReference type="EMBL" id="DS469651">
    <property type="protein sequence ID" value="EDO37216.1"/>
    <property type="molecule type" value="Genomic_DNA"/>
</dbReference>
<reference evidence="5 6" key="1">
    <citation type="journal article" date="2007" name="Science">
        <title>Sea anemone genome reveals ancestral eumetazoan gene repertoire and genomic organization.</title>
        <authorList>
            <person name="Putnam N.H."/>
            <person name="Srivastava M."/>
            <person name="Hellsten U."/>
            <person name="Dirks B."/>
            <person name="Chapman J."/>
            <person name="Salamov A."/>
            <person name="Terry A."/>
            <person name="Shapiro H."/>
            <person name="Lindquist E."/>
            <person name="Kapitonov V.V."/>
            <person name="Jurka J."/>
            <person name="Genikhovich G."/>
            <person name="Grigoriev I.V."/>
            <person name="Lucas S.M."/>
            <person name="Steele R.E."/>
            <person name="Finnerty J.R."/>
            <person name="Technau U."/>
            <person name="Martindale M.Q."/>
            <person name="Rokhsar D.S."/>
        </authorList>
    </citation>
    <scope>NUCLEOTIDE SEQUENCE [LARGE SCALE GENOMIC DNA]</scope>
    <source>
        <strain evidence="6">CH2 X CH6</strain>
    </source>
</reference>
<accession>A7SGB6</accession>
<dbReference type="PRINTS" id="PR00412">
    <property type="entry name" value="EPOXHYDRLASE"/>
</dbReference>
<dbReference type="GO" id="GO:0052689">
    <property type="term" value="F:carboxylic ester hydrolase activity"/>
    <property type="evidence" value="ECO:0000318"/>
    <property type="project" value="GO_Central"/>
</dbReference>
<name>A7SGB6_NEMVE</name>
<dbReference type="HOGENOM" id="CLU_020336_24_0_1"/>
<proteinExistence type="predicted"/>
<keyword evidence="1" id="KW-0378">Hydrolase</keyword>
<dbReference type="PANTHER" id="PTHR42886">
    <property type="entry name" value="RE40534P-RELATED"/>
    <property type="match status" value="1"/>
</dbReference>
<dbReference type="GO" id="GO:0055088">
    <property type="term" value="P:lipid homeostasis"/>
    <property type="evidence" value="ECO:0000318"/>
    <property type="project" value="GO_Central"/>
</dbReference>
<dbReference type="Gene3D" id="3.40.50.1820">
    <property type="entry name" value="alpha/beta hydrolase"/>
    <property type="match status" value="1"/>
</dbReference>
<feature type="non-terminal residue" evidence="5">
    <location>
        <position position="1"/>
    </location>
</feature>
<dbReference type="SUPFAM" id="SSF53474">
    <property type="entry name" value="alpha/beta-Hydrolases"/>
    <property type="match status" value="1"/>
</dbReference>
<dbReference type="GO" id="GO:0042171">
    <property type="term" value="F:lysophosphatidic acid acyltransferase activity"/>
    <property type="evidence" value="ECO:0000318"/>
    <property type="project" value="GO_Central"/>
</dbReference>
<dbReference type="PhylomeDB" id="A7SGB6"/>
<dbReference type="InterPro" id="IPR000639">
    <property type="entry name" value="Epox_hydrolase-like"/>
</dbReference>
<protein>
    <recommendedName>
        <fullName evidence="2">Protein ABHD8</fullName>
    </recommendedName>
    <alternativeName>
        <fullName evidence="3">Alpha/beta hydrolase domain-containing protein 8</fullName>
    </alternativeName>
</protein>
<gene>
    <name evidence="5" type="ORF">NEMVEDRAFT_v1g117244</name>
</gene>
<evidence type="ECO:0000313" key="6">
    <source>
        <dbReference type="Proteomes" id="UP000001593"/>
    </source>
</evidence>
<feature type="domain" description="AB hydrolase-1" evidence="4">
    <location>
        <begin position="3"/>
        <end position="230"/>
    </location>
</feature>
<dbReference type="PRINTS" id="PR00111">
    <property type="entry name" value="ABHYDROLASE"/>
</dbReference>
<dbReference type="PANTHER" id="PTHR42886:SF83">
    <property type="entry name" value="PROTEIN ABHD8"/>
    <property type="match status" value="1"/>
</dbReference>
<evidence type="ECO:0000313" key="5">
    <source>
        <dbReference type="EMBL" id="EDO37216.1"/>
    </source>
</evidence>
<dbReference type="InterPro" id="IPR000073">
    <property type="entry name" value="AB_hydrolase_1"/>
</dbReference>
<evidence type="ECO:0000259" key="4">
    <source>
        <dbReference type="Pfam" id="PF12697"/>
    </source>
</evidence>
<dbReference type="AlphaFoldDB" id="A7SGB6"/>
<dbReference type="KEGG" id="nve:5508721"/>
<sequence length="231" mass="25596">VVIFFVHGVGGCAELWHEQLKYFCRAGYEVVAPDLLGHGGSSSPRDNAQYEFSELHQDVLCIFDRYARKRNILVGHSYGSSFCSLVSAQRTRLVSKVVLIAGGGPIPLRPESCHFFCLPVPVIALFKPLLLCSFERSAFYDRSKIKASSKKLKAFSAPLFVLKAVLAGQNWMEGDVSFHNSLMVPVLLIYGAQDKFVSLAEEKSMLEAVYASTLEVIPEAGHMVMMECPEQ</sequence>
<evidence type="ECO:0000256" key="2">
    <source>
        <dbReference type="ARBA" id="ARBA00039466"/>
    </source>
</evidence>
<organism evidence="5 6">
    <name type="scientific">Nematostella vectensis</name>
    <name type="common">Starlet sea anemone</name>
    <dbReference type="NCBI Taxonomy" id="45351"/>
    <lineage>
        <taxon>Eukaryota</taxon>
        <taxon>Metazoa</taxon>
        <taxon>Cnidaria</taxon>
        <taxon>Anthozoa</taxon>
        <taxon>Hexacorallia</taxon>
        <taxon>Actiniaria</taxon>
        <taxon>Edwardsiidae</taxon>
        <taxon>Nematostella</taxon>
    </lineage>
</organism>
<dbReference type="STRING" id="45351.A7SGB6"/>
<evidence type="ECO:0000256" key="3">
    <source>
        <dbReference type="ARBA" id="ARBA00041848"/>
    </source>
</evidence>